<keyword evidence="6" id="KW-0539">Nucleus</keyword>
<feature type="domain" description="C2H2-type" evidence="9">
    <location>
        <begin position="163"/>
        <end position="190"/>
    </location>
</feature>
<evidence type="ECO:0000256" key="7">
    <source>
        <dbReference type="PROSITE-ProRule" id="PRU00042"/>
    </source>
</evidence>
<keyword evidence="5" id="KW-0862">Zinc</keyword>
<dbReference type="InterPro" id="IPR036236">
    <property type="entry name" value="Znf_C2H2_sf"/>
</dbReference>
<dbReference type="SMART" id="SM00355">
    <property type="entry name" value="ZnF_C2H2"/>
    <property type="match status" value="6"/>
</dbReference>
<name>A0A6P9AE38_THRPL</name>
<sequence>MFGGYNGKKDEKLYLLEPVVVLERLREKHAVRSVKRGSSGGNAFPSFEGSGRKYGKVRGRRYRRKKTTRNINTRILREGRNASESSNHLEQSDSCSSHTRSHSHHKKSPVQAPEKRSLVEQDPEKSVVEQSLEKRSILEQVSEKQSIVEQVSEKKSIEEERPHKCAQCEERFHTSILLAVHKRIHNISEDESEGNDDVDEIANVHDIIHENRTKDPSLAISSDLEKNHVTERTETCEVNKDPPSTVLHIPERDNSRQNIKIFEDQNKDLSISLSSAPEKEKEFKVPHRDHDYALSADKNPALKRKEEKNKKRKKKNGLANNSALFTCNQCPASFSRSWYLQLHLILLHYIHGKDTFIECPGCKSLWEKEDTLRQHIENSHNLDLAVMNGEISSSLRVPTDALTGENKKFAKKKVFSQGCPAKPISFGNQRTACDWKEATSFQKDEIMGLVESELRHVVSERNKLGDHLTYCDVQRLGLEIAQCLRVSDFFNGNPTKRWAQKILGSVGQIPRPGKFRFVHNVNACYLNAVSSLSKRGLSESTVFYAFEAIVCSVQQNQIVQRSCGHEVEEDSITAIFSTNANGTVLLHPTFTYRGQITDYKNIHTLELPSIKTPPKDFFESPNFRQWFAQFLISIPKTRPVLLLVEGDVSQLSYSIILMARENDVHFVFLPSRKRFVHSHQLIRKSLVSPLVESFESELEKFLRSHNAKSVHLQYFEGIFDSSWDAALQKAEISKSFLQSGFLPLPQTIHPLEEAAREYLDVVLHSKGTVSGTDSSHSEIQSDDGTSVVLVKPKTRTVWQDPSLSLPECQVKLETVQDTSVSIESGSCPLPFNVKEELGEELILPENDAAIDLMSEVKQEPVEYIPEEPPLPMPDGLENLKLECPNCNQFFHTNEDLTTHTCTEDSANNYSCPTCDAEFAEEGQLLNHNCDSCNSDLSNSDEFELHTCHICNMSFALKDTLEFHMTTHQTKRLASQGLGTVTGEVSLSNTSACRKRVFEHVSSSIDHRIPSKLPKQVSFELKDTNCSGRQISPALSSSSRTASPSSSTSSRTLTASPSDIWAHSDDDACLKKDADKGNTNLVNAPVLSNCKTSIPIPKLTPSPLPDHDYLGQQCRNGTNSAFTSSPKKPREPEVCAEKGGASAPFSSIIITSHNQSTVLSRKQTKKVFRRIQLVCAESNWPRD</sequence>
<dbReference type="Proteomes" id="UP000515158">
    <property type="component" value="Unplaced"/>
</dbReference>
<dbReference type="PROSITE" id="PS50157">
    <property type="entry name" value="ZINC_FINGER_C2H2_2"/>
    <property type="match status" value="3"/>
</dbReference>
<dbReference type="Pfam" id="PF00096">
    <property type="entry name" value="zf-C2H2"/>
    <property type="match status" value="1"/>
</dbReference>
<evidence type="ECO:0000256" key="8">
    <source>
        <dbReference type="SAM" id="MobiDB-lite"/>
    </source>
</evidence>
<feature type="region of interest" description="Disordered" evidence="8">
    <location>
        <begin position="1116"/>
        <end position="1137"/>
    </location>
</feature>
<feature type="compositionally biased region" description="Basic residues" evidence="8">
    <location>
        <begin position="53"/>
        <end position="68"/>
    </location>
</feature>
<organism evidence="11">
    <name type="scientific">Thrips palmi</name>
    <name type="common">Melon thrips</name>
    <dbReference type="NCBI Taxonomy" id="161013"/>
    <lineage>
        <taxon>Eukaryota</taxon>
        <taxon>Metazoa</taxon>
        <taxon>Ecdysozoa</taxon>
        <taxon>Arthropoda</taxon>
        <taxon>Hexapoda</taxon>
        <taxon>Insecta</taxon>
        <taxon>Pterygota</taxon>
        <taxon>Neoptera</taxon>
        <taxon>Paraneoptera</taxon>
        <taxon>Thysanoptera</taxon>
        <taxon>Terebrantia</taxon>
        <taxon>Thripoidea</taxon>
        <taxon>Thripidae</taxon>
        <taxon>Thrips</taxon>
    </lineage>
</organism>
<dbReference type="PANTHER" id="PTHR24381">
    <property type="entry name" value="ZINC FINGER PROTEIN"/>
    <property type="match status" value="1"/>
</dbReference>
<dbReference type="GO" id="GO:0005634">
    <property type="term" value="C:nucleus"/>
    <property type="evidence" value="ECO:0007669"/>
    <property type="project" value="UniProtKB-SubCell"/>
</dbReference>
<proteinExistence type="predicted"/>
<evidence type="ECO:0000256" key="2">
    <source>
        <dbReference type="ARBA" id="ARBA00022723"/>
    </source>
</evidence>
<dbReference type="PROSITE" id="PS00028">
    <property type="entry name" value="ZINC_FINGER_C2H2_1"/>
    <property type="match status" value="4"/>
</dbReference>
<protein>
    <submittedName>
        <fullName evidence="11">Uncharacterized protein LOC117652926</fullName>
    </submittedName>
</protein>
<evidence type="ECO:0000256" key="1">
    <source>
        <dbReference type="ARBA" id="ARBA00004123"/>
    </source>
</evidence>
<feature type="compositionally biased region" description="Basic and acidic residues" evidence="8">
    <location>
        <begin position="113"/>
        <end position="131"/>
    </location>
</feature>
<evidence type="ECO:0000313" key="10">
    <source>
        <dbReference type="Proteomes" id="UP000515158"/>
    </source>
</evidence>
<dbReference type="GO" id="GO:0000977">
    <property type="term" value="F:RNA polymerase II transcription regulatory region sequence-specific DNA binding"/>
    <property type="evidence" value="ECO:0007669"/>
    <property type="project" value="TreeGrafter"/>
</dbReference>
<feature type="domain" description="C2H2-type" evidence="9">
    <location>
        <begin position="325"/>
        <end position="348"/>
    </location>
</feature>
<feature type="region of interest" description="Disordered" evidence="8">
    <location>
        <begin position="1029"/>
        <end position="1057"/>
    </location>
</feature>
<dbReference type="PANTHER" id="PTHR24381:SF393">
    <property type="entry name" value="CHROMATIN-LINKED ADAPTOR FOR MSL PROTEINS, ISOFORM B"/>
    <property type="match status" value="1"/>
</dbReference>
<gene>
    <name evidence="11" type="primary">LOC117652926</name>
</gene>
<evidence type="ECO:0000256" key="6">
    <source>
        <dbReference type="ARBA" id="ARBA00023242"/>
    </source>
</evidence>
<feature type="region of interest" description="Disordered" evidence="8">
    <location>
        <begin position="32"/>
        <end position="131"/>
    </location>
</feature>
<dbReference type="KEGG" id="tpal:117652926"/>
<feature type="compositionally biased region" description="Polar residues" evidence="8">
    <location>
        <begin position="1116"/>
        <end position="1125"/>
    </location>
</feature>
<feature type="compositionally biased region" description="Basic residues" evidence="8">
    <location>
        <begin position="99"/>
        <end position="108"/>
    </location>
</feature>
<dbReference type="SUPFAM" id="SSF57667">
    <property type="entry name" value="beta-beta-alpha zinc fingers"/>
    <property type="match status" value="1"/>
</dbReference>
<dbReference type="RefSeq" id="XP_034254011.1">
    <property type="nucleotide sequence ID" value="XM_034398120.1"/>
</dbReference>
<accession>A0A6P9AE38</accession>
<keyword evidence="10" id="KW-1185">Reference proteome</keyword>
<feature type="region of interest" description="Disordered" evidence="8">
    <location>
        <begin position="274"/>
        <end position="315"/>
    </location>
</feature>
<feature type="domain" description="C2H2-type" evidence="9">
    <location>
        <begin position="945"/>
        <end position="972"/>
    </location>
</feature>
<dbReference type="InterPro" id="IPR013087">
    <property type="entry name" value="Znf_C2H2_type"/>
</dbReference>
<dbReference type="GO" id="GO:0008270">
    <property type="term" value="F:zinc ion binding"/>
    <property type="evidence" value="ECO:0007669"/>
    <property type="project" value="UniProtKB-KW"/>
</dbReference>
<dbReference type="GeneID" id="117652926"/>
<evidence type="ECO:0000256" key="3">
    <source>
        <dbReference type="ARBA" id="ARBA00022737"/>
    </source>
</evidence>
<dbReference type="GO" id="GO:0000981">
    <property type="term" value="F:DNA-binding transcription factor activity, RNA polymerase II-specific"/>
    <property type="evidence" value="ECO:0007669"/>
    <property type="project" value="TreeGrafter"/>
</dbReference>
<evidence type="ECO:0000259" key="9">
    <source>
        <dbReference type="PROSITE" id="PS50157"/>
    </source>
</evidence>
<keyword evidence="2" id="KW-0479">Metal-binding</keyword>
<evidence type="ECO:0000313" key="11">
    <source>
        <dbReference type="RefSeq" id="XP_034254011.1"/>
    </source>
</evidence>
<keyword evidence="3" id="KW-0677">Repeat</keyword>
<evidence type="ECO:0000256" key="4">
    <source>
        <dbReference type="ARBA" id="ARBA00022771"/>
    </source>
</evidence>
<dbReference type="FunFam" id="3.30.160.60:FF:000446">
    <property type="entry name" value="Zinc finger protein"/>
    <property type="match status" value="1"/>
</dbReference>
<feature type="compositionally biased region" description="Low complexity" evidence="8">
    <location>
        <begin position="1031"/>
        <end position="1057"/>
    </location>
</feature>
<dbReference type="AlphaFoldDB" id="A0A6P9AE38"/>
<feature type="compositionally biased region" description="Basic and acidic residues" evidence="8">
    <location>
        <begin position="277"/>
        <end position="292"/>
    </location>
</feature>
<reference evidence="11" key="1">
    <citation type="submission" date="2025-08" db="UniProtKB">
        <authorList>
            <consortium name="RefSeq"/>
        </authorList>
    </citation>
    <scope>IDENTIFICATION</scope>
    <source>
        <tissue evidence="11">Total insect</tissue>
    </source>
</reference>
<dbReference type="OrthoDB" id="6115549at2759"/>
<dbReference type="InParanoid" id="A0A6P9AE38"/>
<comment type="subcellular location">
    <subcellularLocation>
        <location evidence="1">Nucleus</location>
    </subcellularLocation>
</comment>
<keyword evidence="4 7" id="KW-0863">Zinc-finger</keyword>
<dbReference type="Gene3D" id="3.30.160.60">
    <property type="entry name" value="Classic Zinc Finger"/>
    <property type="match status" value="3"/>
</dbReference>
<evidence type="ECO:0000256" key="5">
    <source>
        <dbReference type="ARBA" id="ARBA00022833"/>
    </source>
</evidence>